<evidence type="ECO:0000313" key="2">
    <source>
        <dbReference type="EMBL" id="MFC6199633.1"/>
    </source>
</evidence>
<reference evidence="3" key="1">
    <citation type="journal article" date="2019" name="Int. J. Syst. Evol. Microbiol.">
        <title>The Global Catalogue of Microorganisms (GCM) 10K type strain sequencing project: providing services to taxonomists for standard genome sequencing and annotation.</title>
        <authorList>
            <consortium name="The Broad Institute Genomics Platform"/>
            <consortium name="The Broad Institute Genome Sequencing Center for Infectious Disease"/>
            <person name="Wu L."/>
            <person name="Ma J."/>
        </authorList>
    </citation>
    <scope>NUCLEOTIDE SEQUENCE [LARGE SCALE GENOMIC DNA]</scope>
    <source>
        <strain evidence="3">CGMCC-1.15741</strain>
    </source>
</reference>
<dbReference type="PANTHER" id="PTHR46211:SF14">
    <property type="entry name" value="GLYCEROPHOSPHODIESTER PHOSPHODIESTERASE"/>
    <property type="match status" value="1"/>
</dbReference>
<sequence>MAPRLNLSGFRFAHRGLWDANRPENALSAFRAASAHGFGAECDVHLSSDGVPMVFHDFDLVRMTGHSARLQDVDCETLSSLSLNGTDETIPTLQAVLDEMSGAPLLVELKAKRGTDIAALAAGTLAVVSGHDNLALMSFSTDLLREIRRLQSDVMLGWLIEPGQMPAAEEAESFVSTQKIDFLGPNIKDLLPVSAIAKSLRIQNACWTIRNMDDLSQCFAAQAAPIFEKLNPALVRGTLKH</sequence>
<dbReference type="Pfam" id="PF03009">
    <property type="entry name" value="GDPD"/>
    <property type="match status" value="1"/>
</dbReference>
<dbReference type="PANTHER" id="PTHR46211">
    <property type="entry name" value="GLYCEROPHOSPHORYL DIESTER PHOSPHODIESTERASE"/>
    <property type="match status" value="1"/>
</dbReference>
<dbReference type="PROSITE" id="PS51704">
    <property type="entry name" value="GP_PDE"/>
    <property type="match status" value="1"/>
</dbReference>
<comment type="caution">
    <text evidence="2">The sequence shown here is derived from an EMBL/GenBank/DDBJ whole genome shotgun (WGS) entry which is preliminary data.</text>
</comment>
<dbReference type="SUPFAM" id="SSF51695">
    <property type="entry name" value="PLC-like phosphodiesterases"/>
    <property type="match status" value="1"/>
</dbReference>
<dbReference type="EMBL" id="JBHSSW010000066">
    <property type="protein sequence ID" value="MFC6199633.1"/>
    <property type="molecule type" value="Genomic_DNA"/>
</dbReference>
<dbReference type="InterPro" id="IPR030395">
    <property type="entry name" value="GP_PDE_dom"/>
</dbReference>
<dbReference type="Proteomes" id="UP001596303">
    <property type="component" value="Unassembled WGS sequence"/>
</dbReference>
<gene>
    <name evidence="2" type="ORF">ACFQDM_16245</name>
</gene>
<name>A0ABW1SDI5_9PROT</name>
<dbReference type="Gene3D" id="3.20.20.190">
    <property type="entry name" value="Phosphatidylinositol (PI) phosphodiesterase"/>
    <property type="match status" value="1"/>
</dbReference>
<organism evidence="2 3">
    <name type="scientific">Ponticaulis profundi</name>
    <dbReference type="NCBI Taxonomy" id="2665222"/>
    <lineage>
        <taxon>Bacteria</taxon>
        <taxon>Pseudomonadati</taxon>
        <taxon>Pseudomonadota</taxon>
        <taxon>Alphaproteobacteria</taxon>
        <taxon>Hyphomonadales</taxon>
        <taxon>Hyphomonadaceae</taxon>
        <taxon>Ponticaulis</taxon>
    </lineage>
</organism>
<feature type="domain" description="GP-PDE" evidence="1">
    <location>
        <begin position="9"/>
        <end position="238"/>
    </location>
</feature>
<dbReference type="InterPro" id="IPR017946">
    <property type="entry name" value="PLC-like_Pdiesterase_TIM-brl"/>
</dbReference>
<accession>A0ABW1SDI5</accession>
<dbReference type="RefSeq" id="WP_377380852.1">
    <property type="nucleotide sequence ID" value="NZ_JBHSSW010000066.1"/>
</dbReference>
<keyword evidence="3" id="KW-1185">Reference proteome</keyword>
<evidence type="ECO:0000259" key="1">
    <source>
        <dbReference type="PROSITE" id="PS51704"/>
    </source>
</evidence>
<proteinExistence type="predicted"/>
<protein>
    <submittedName>
        <fullName evidence="2">Glycerophosphodiester phosphodiesterase family protein</fullName>
    </submittedName>
</protein>
<evidence type="ECO:0000313" key="3">
    <source>
        <dbReference type="Proteomes" id="UP001596303"/>
    </source>
</evidence>